<dbReference type="Gene3D" id="2.60.40.790">
    <property type="match status" value="1"/>
</dbReference>
<comment type="similarity">
    <text evidence="1 2">Belongs to the small heat shock protein (HSP20) family.</text>
</comment>
<evidence type="ECO:0000313" key="4">
    <source>
        <dbReference type="EMBL" id="MBD7912585.1"/>
    </source>
</evidence>
<dbReference type="CDD" id="cd00298">
    <property type="entry name" value="ACD_sHsps_p23-like"/>
    <property type="match status" value="1"/>
</dbReference>
<evidence type="ECO:0000256" key="1">
    <source>
        <dbReference type="PROSITE-ProRule" id="PRU00285"/>
    </source>
</evidence>
<dbReference type="SUPFAM" id="SSF49764">
    <property type="entry name" value="HSP20-like chaperones"/>
    <property type="match status" value="1"/>
</dbReference>
<comment type="caution">
    <text evidence="4">The sequence shown here is derived from an EMBL/GenBank/DDBJ whole genome shotgun (WGS) entry which is preliminary data.</text>
</comment>
<dbReference type="Proteomes" id="UP000627781">
    <property type="component" value="Unassembled WGS sequence"/>
</dbReference>
<dbReference type="InterPro" id="IPR002068">
    <property type="entry name" value="A-crystallin/Hsp20_dom"/>
</dbReference>
<dbReference type="EMBL" id="JACSRA010000025">
    <property type="protein sequence ID" value="MBD7912585.1"/>
    <property type="molecule type" value="Genomic_DNA"/>
</dbReference>
<dbReference type="RefSeq" id="WP_185966883.1">
    <property type="nucleotide sequence ID" value="NZ_JACSRA010000025.1"/>
</dbReference>
<accession>A0ABR8PWQ4</accession>
<proteinExistence type="inferred from homology"/>
<dbReference type="PROSITE" id="PS01031">
    <property type="entry name" value="SHSP"/>
    <property type="match status" value="1"/>
</dbReference>
<evidence type="ECO:0000259" key="3">
    <source>
        <dbReference type="PROSITE" id="PS01031"/>
    </source>
</evidence>
<keyword evidence="5" id="KW-1185">Reference proteome</keyword>
<feature type="domain" description="SHSP" evidence="3">
    <location>
        <begin position="44"/>
        <end position="163"/>
    </location>
</feature>
<organism evidence="4 5">
    <name type="scientific">Clostridium cibarium</name>
    <dbReference type="NCBI Taxonomy" id="2762247"/>
    <lineage>
        <taxon>Bacteria</taxon>
        <taxon>Bacillati</taxon>
        <taxon>Bacillota</taxon>
        <taxon>Clostridia</taxon>
        <taxon>Eubacteriales</taxon>
        <taxon>Clostridiaceae</taxon>
        <taxon>Clostridium</taxon>
    </lineage>
</organism>
<reference evidence="4 5" key="1">
    <citation type="submission" date="2020-08" db="EMBL/GenBank/DDBJ databases">
        <title>A Genomic Blueprint of the Chicken Gut Microbiome.</title>
        <authorList>
            <person name="Gilroy R."/>
            <person name="Ravi A."/>
            <person name="Getino M."/>
            <person name="Pursley I."/>
            <person name="Horton D.L."/>
            <person name="Alikhan N.-F."/>
            <person name="Baker D."/>
            <person name="Gharbi K."/>
            <person name="Hall N."/>
            <person name="Watson M."/>
            <person name="Adriaenssens E.M."/>
            <person name="Foster-Nyarko E."/>
            <person name="Jarju S."/>
            <person name="Secka A."/>
            <person name="Antonio M."/>
            <person name="Oren A."/>
            <person name="Chaudhuri R."/>
            <person name="La Ragione R.M."/>
            <person name="Hildebrand F."/>
            <person name="Pallen M.J."/>
        </authorList>
    </citation>
    <scope>NUCLEOTIDE SEQUENCE [LARGE SCALE GENOMIC DNA]</scope>
    <source>
        <strain evidence="4 5">Sa3CVN1</strain>
    </source>
</reference>
<evidence type="ECO:0000256" key="2">
    <source>
        <dbReference type="RuleBase" id="RU003616"/>
    </source>
</evidence>
<evidence type="ECO:0000313" key="5">
    <source>
        <dbReference type="Proteomes" id="UP000627781"/>
    </source>
</evidence>
<dbReference type="Pfam" id="PF00011">
    <property type="entry name" value="HSP20"/>
    <property type="match status" value="1"/>
</dbReference>
<name>A0ABR8PWQ4_9CLOT</name>
<protein>
    <submittedName>
        <fullName evidence="4">Hsp20 family protein</fullName>
    </submittedName>
</protein>
<gene>
    <name evidence="4" type="ORF">H9661_14600</name>
</gene>
<dbReference type="InterPro" id="IPR008978">
    <property type="entry name" value="HSP20-like_chaperone"/>
</dbReference>
<sequence>MFNNKSNNNWNDISILRNLLNDNFLNSMVNQIISAKMGGNLVNRIGNESSYDIELKDFGEYYLIKGYLPGVTAKDVSIDFEKNKAILTIRRRRTYSNGVNFSMTIIGSAQDLVKNFYIDEIDPSKLKASFNDNLLMITLPKVNRPKNNYEYDDGDEPIIIDVDSYKVE</sequence>